<accession>A0A2S6IED7</accession>
<name>A0A2S6IED7_9FLAO</name>
<dbReference type="SUPFAM" id="SSF53955">
    <property type="entry name" value="Lysozyme-like"/>
    <property type="match status" value="1"/>
</dbReference>
<keyword evidence="2" id="KW-1185">Reference proteome</keyword>
<dbReference type="Gene3D" id="1.10.530.10">
    <property type="match status" value="1"/>
</dbReference>
<sequence length="218" mass="24470">MRSQYVNFIAYPAVLLMSFSAFKYIKSDSSNSNSEKAAVKEVLEMGPFEETENEEESGDLNLRDYSLATSSADSFISFKEALAFKESRGQHWRVNTLGYMGKYQFGAVTLRHFGVTDTTAFLKSVRLQERVFIQNLRYNHKILKPYIEKYEGKTIAGVEVTESGILAAAHLSGPGGVKKFLKSNGRKSNRDAYGSSTRSYMKKFGGYDLSKVLKVTRA</sequence>
<organism evidence="1 2">
    <name type="scientific">Nonlabens xylanidelens</name>
    <dbReference type="NCBI Taxonomy" id="191564"/>
    <lineage>
        <taxon>Bacteria</taxon>
        <taxon>Pseudomonadati</taxon>
        <taxon>Bacteroidota</taxon>
        <taxon>Flavobacteriia</taxon>
        <taxon>Flavobacteriales</taxon>
        <taxon>Flavobacteriaceae</taxon>
        <taxon>Nonlabens</taxon>
    </lineage>
</organism>
<dbReference type="OrthoDB" id="1143238at2"/>
<protein>
    <recommendedName>
        <fullName evidence="3">Peptidoglycan-binding protein LysM</fullName>
    </recommendedName>
</protein>
<proteinExistence type="predicted"/>
<evidence type="ECO:0008006" key="3">
    <source>
        <dbReference type="Google" id="ProtNLM"/>
    </source>
</evidence>
<dbReference type="AlphaFoldDB" id="A0A2S6IED7"/>
<dbReference type="RefSeq" id="WP_146080450.1">
    <property type="nucleotide sequence ID" value="NZ_MQVW01000002.1"/>
</dbReference>
<comment type="caution">
    <text evidence="1">The sequence shown here is derived from an EMBL/GenBank/DDBJ whole genome shotgun (WGS) entry which is preliminary data.</text>
</comment>
<dbReference type="Proteomes" id="UP000239002">
    <property type="component" value="Unassembled WGS sequence"/>
</dbReference>
<gene>
    <name evidence="1" type="ORF">LY01_02958</name>
</gene>
<dbReference type="EMBL" id="PTJE01000010">
    <property type="protein sequence ID" value="PPK92557.1"/>
    <property type="molecule type" value="Genomic_DNA"/>
</dbReference>
<evidence type="ECO:0000313" key="1">
    <source>
        <dbReference type="EMBL" id="PPK92557.1"/>
    </source>
</evidence>
<reference evidence="1 2" key="1">
    <citation type="submission" date="2018-02" db="EMBL/GenBank/DDBJ databases">
        <title>Genomic Encyclopedia of Archaeal and Bacterial Type Strains, Phase II (KMG-II): from individual species to whole genera.</title>
        <authorList>
            <person name="Goeker M."/>
        </authorList>
    </citation>
    <scope>NUCLEOTIDE SEQUENCE [LARGE SCALE GENOMIC DNA]</scope>
    <source>
        <strain evidence="1 2">DSM 16809</strain>
    </source>
</reference>
<evidence type="ECO:0000313" key="2">
    <source>
        <dbReference type="Proteomes" id="UP000239002"/>
    </source>
</evidence>
<dbReference type="InterPro" id="IPR023346">
    <property type="entry name" value="Lysozyme-like_dom_sf"/>
</dbReference>